<evidence type="ECO:0000256" key="4">
    <source>
        <dbReference type="ARBA" id="ARBA00022692"/>
    </source>
</evidence>
<dbReference type="GO" id="GO:0005886">
    <property type="term" value="C:plasma membrane"/>
    <property type="evidence" value="ECO:0007669"/>
    <property type="project" value="TreeGrafter"/>
</dbReference>
<evidence type="ECO:0000256" key="5">
    <source>
        <dbReference type="ARBA" id="ARBA00022989"/>
    </source>
</evidence>
<feature type="non-terminal residue" evidence="9">
    <location>
        <position position="1"/>
    </location>
</feature>
<protein>
    <submittedName>
        <fullName evidence="9">Cation transporter</fullName>
    </submittedName>
</protein>
<feature type="transmembrane region" description="Helical" evidence="8">
    <location>
        <begin position="428"/>
        <end position="447"/>
    </location>
</feature>
<comment type="caution">
    <text evidence="9">The sequence shown here is derived from an EMBL/GenBank/DDBJ whole genome shotgun (WGS) entry which is preliminary data.</text>
</comment>
<evidence type="ECO:0000256" key="3">
    <source>
        <dbReference type="ARBA" id="ARBA00022448"/>
    </source>
</evidence>
<feature type="transmembrane region" description="Helical" evidence="8">
    <location>
        <begin position="184"/>
        <end position="207"/>
    </location>
</feature>
<dbReference type="Gramene" id="KVG61098">
    <property type="protein sequence ID" value="KVG61098"/>
    <property type="gene ID" value="Ccrd_026333"/>
</dbReference>
<evidence type="ECO:0000313" key="9">
    <source>
        <dbReference type="EMBL" id="KVG61098.1"/>
    </source>
</evidence>
<keyword evidence="3" id="KW-0813">Transport</keyword>
<keyword evidence="4 8" id="KW-0812">Transmembrane</keyword>
<dbReference type="InterPro" id="IPR003445">
    <property type="entry name" value="Cat_transpt"/>
</dbReference>
<dbReference type="EMBL" id="LEKV01007895">
    <property type="protein sequence ID" value="KVG61098.1"/>
    <property type="molecule type" value="Genomic_DNA"/>
</dbReference>
<dbReference type="PANTHER" id="PTHR31064:SF30">
    <property type="entry name" value="HIGH-AFFINITY POTASSIUM TRANSPORT PROTEIN-RELATED"/>
    <property type="match status" value="1"/>
</dbReference>
<name>A0A118HPJ1_CYNCS</name>
<dbReference type="OMA" id="SICHFAN"/>
<evidence type="ECO:0000256" key="1">
    <source>
        <dbReference type="ARBA" id="ARBA00004141"/>
    </source>
</evidence>
<accession>A0A118HPJ1</accession>
<comment type="similarity">
    <text evidence="2">Belongs to the TrkH potassium transport family. HKT (TC 2.A.38.3) subfamily.</text>
</comment>
<feature type="transmembrane region" description="Helical" evidence="8">
    <location>
        <begin position="42"/>
        <end position="63"/>
    </location>
</feature>
<evidence type="ECO:0000256" key="2">
    <source>
        <dbReference type="ARBA" id="ARBA00010864"/>
    </source>
</evidence>
<dbReference type="STRING" id="59895.A0A118HPJ1"/>
<dbReference type="GO" id="GO:0015081">
    <property type="term" value="F:sodium ion transmembrane transporter activity"/>
    <property type="evidence" value="ECO:0007669"/>
    <property type="project" value="TreeGrafter"/>
</dbReference>
<feature type="transmembrane region" description="Helical" evidence="8">
    <location>
        <begin position="227"/>
        <end position="244"/>
    </location>
</feature>
<feature type="transmembrane region" description="Helical" evidence="8">
    <location>
        <begin position="314"/>
        <end position="334"/>
    </location>
</feature>
<gene>
    <name evidence="9" type="ORF">Ccrd_026333</name>
</gene>
<comment type="subcellular location">
    <subcellularLocation>
        <location evidence="1">Membrane</location>
        <topology evidence="1">Multi-pass membrane protein</topology>
    </subcellularLocation>
</comment>
<dbReference type="PANTHER" id="PTHR31064">
    <property type="entry name" value="POTASSIUM TRANSPORT PROTEIN DDB_G0292412-RELATED"/>
    <property type="match status" value="1"/>
</dbReference>
<keyword evidence="6" id="KW-0406">Ion transport</keyword>
<keyword evidence="5 8" id="KW-1133">Transmembrane helix</keyword>
<dbReference type="Proteomes" id="UP000243975">
    <property type="component" value="Unassembled WGS sequence"/>
</dbReference>
<dbReference type="InterPro" id="IPR051143">
    <property type="entry name" value="TrkH_K-transport"/>
</dbReference>
<organism evidence="9 10">
    <name type="scientific">Cynara cardunculus var. scolymus</name>
    <name type="common">Globe artichoke</name>
    <name type="synonym">Cynara scolymus</name>
    <dbReference type="NCBI Taxonomy" id="59895"/>
    <lineage>
        <taxon>Eukaryota</taxon>
        <taxon>Viridiplantae</taxon>
        <taxon>Streptophyta</taxon>
        <taxon>Embryophyta</taxon>
        <taxon>Tracheophyta</taxon>
        <taxon>Spermatophyta</taxon>
        <taxon>Magnoliopsida</taxon>
        <taxon>eudicotyledons</taxon>
        <taxon>Gunneridae</taxon>
        <taxon>Pentapetalae</taxon>
        <taxon>asterids</taxon>
        <taxon>campanulids</taxon>
        <taxon>Asterales</taxon>
        <taxon>Asteraceae</taxon>
        <taxon>Carduoideae</taxon>
        <taxon>Cardueae</taxon>
        <taxon>Carduinae</taxon>
        <taxon>Cynara</taxon>
    </lineage>
</organism>
<evidence type="ECO:0000256" key="7">
    <source>
        <dbReference type="ARBA" id="ARBA00023136"/>
    </source>
</evidence>
<keyword evidence="10" id="KW-1185">Reference proteome</keyword>
<evidence type="ECO:0000313" key="10">
    <source>
        <dbReference type="Proteomes" id="UP000243975"/>
    </source>
</evidence>
<sequence length="517" mass="58793">MTNSHALVRKATNLFKYPYKINHTSEKVSTTFVHAIIHPNLFWVQLSYFVILSFVGFVALKTLEFKTPSFKPKDIDVLFTAISAVTVSSMSTLDMEVFSNTQLIVLMFLMFMGGEIFVSMLGLQFRKFKIKSRMINLGSNSNSDSTVRSLECTIELGVNSNDLEPTQSKSFDQKYLMHEAIKSLGNVVLCYILVVHFIGYILTYMYITFSPSSKSILINKGLSRNTFSLFTTVSTFANCGFIPTNENMMVFKKHSGLLLILIGQILLGSTLYPVVLQAVILLLEKITKRVELGHMLKYSKEMNYDQLLPKVQSLYLGMTVFGLILVQFIVFCCLEWHNMDGLDGYEKVVGSIFQVVNTRYAGETVFDLSKVSPAILLGFIVMIYDVCYQRSMHDGRGWLRKRYLPSSTTYLPVQDQENSQRSDQKKSFVECFLFSQLSYLIMFTISVCLTERKKMEVDPINFSVINIAFEVFSAYGNVGLSTGYSCQHQIKPDEHCKDELYGFVGRWSNNGKCLLIL</sequence>
<keyword evidence="7 8" id="KW-0472">Membrane</keyword>
<feature type="transmembrane region" description="Helical" evidence="8">
    <location>
        <begin position="103"/>
        <end position="123"/>
    </location>
</feature>
<evidence type="ECO:0000256" key="6">
    <source>
        <dbReference type="ARBA" id="ARBA00023065"/>
    </source>
</evidence>
<evidence type="ECO:0000256" key="8">
    <source>
        <dbReference type="SAM" id="Phobius"/>
    </source>
</evidence>
<feature type="transmembrane region" description="Helical" evidence="8">
    <location>
        <begin position="256"/>
        <end position="283"/>
    </location>
</feature>
<reference evidence="9 10" key="1">
    <citation type="journal article" date="2016" name="Sci. Rep.">
        <title>The genome sequence of the outbreeding globe artichoke constructed de novo incorporating a phase-aware low-pass sequencing strategy of F1 progeny.</title>
        <authorList>
            <person name="Scaglione D."/>
            <person name="Reyes-Chin-Wo S."/>
            <person name="Acquadro A."/>
            <person name="Froenicke L."/>
            <person name="Portis E."/>
            <person name="Beitel C."/>
            <person name="Tirone M."/>
            <person name="Mauro R."/>
            <person name="Lo Monaco A."/>
            <person name="Mauromicale G."/>
            <person name="Faccioli P."/>
            <person name="Cattivelli L."/>
            <person name="Rieseberg L."/>
            <person name="Michelmore R."/>
            <person name="Lanteri S."/>
        </authorList>
    </citation>
    <scope>NUCLEOTIDE SEQUENCE [LARGE SCALE GENOMIC DNA]</scope>
    <source>
        <strain evidence="9">2C</strain>
    </source>
</reference>
<dbReference type="Pfam" id="PF02386">
    <property type="entry name" value="TrkH"/>
    <property type="match status" value="1"/>
</dbReference>
<dbReference type="AlphaFoldDB" id="A0A118HPJ1"/>
<proteinExistence type="inferred from homology"/>